<gene>
    <name evidence="1" type="ORF">GX51_03192</name>
</gene>
<dbReference type="AlphaFoldDB" id="A0A2B7X0G2"/>
<reference evidence="1 2" key="1">
    <citation type="submission" date="2017-10" db="EMBL/GenBank/DDBJ databases">
        <title>Comparative genomics in systemic dimorphic fungi from Ajellomycetaceae.</title>
        <authorList>
            <person name="Munoz J.F."/>
            <person name="Mcewen J.G."/>
            <person name="Clay O.K."/>
            <person name="Cuomo C.A."/>
        </authorList>
    </citation>
    <scope>NUCLEOTIDE SEQUENCE [LARGE SCALE GENOMIC DNA]</scope>
    <source>
        <strain evidence="1 2">UAMH130</strain>
    </source>
</reference>
<comment type="caution">
    <text evidence="1">The sequence shown here is derived from an EMBL/GenBank/DDBJ whole genome shotgun (WGS) entry which is preliminary data.</text>
</comment>
<keyword evidence="2" id="KW-1185">Reference proteome</keyword>
<proteinExistence type="predicted"/>
<evidence type="ECO:0000313" key="1">
    <source>
        <dbReference type="EMBL" id="PGH05094.1"/>
    </source>
</evidence>
<dbReference type="Proteomes" id="UP000224080">
    <property type="component" value="Unassembled WGS sequence"/>
</dbReference>
<name>A0A2B7X0G2_9EURO</name>
<organism evidence="1 2">
    <name type="scientific">Blastomyces parvus</name>
    <dbReference type="NCBI Taxonomy" id="2060905"/>
    <lineage>
        <taxon>Eukaryota</taxon>
        <taxon>Fungi</taxon>
        <taxon>Dikarya</taxon>
        <taxon>Ascomycota</taxon>
        <taxon>Pezizomycotina</taxon>
        <taxon>Eurotiomycetes</taxon>
        <taxon>Eurotiomycetidae</taxon>
        <taxon>Onygenales</taxon>
        <taxon>Ajellomycetaceae</taxon>
        <taxon>Blastomyces</taxon>
    </lineage>
</organism>
<protein>
    <submittedName>
        <fullName evidence="1">Uncharacterized protein</fullName>
    </submittedName>
</protein>
<sequence>MGFGGNELDIIGLAAGFQRDAAGGMTSSRLGRHSGIGAALVLRRYPRTGPRPSLALGSMGWYNGDENMQMFAPQAPPQPHLYVTPHSWTVMAAIVAEDALVSRDIMLEELKSLTGVWGGY</sequence>
<dbReference type="EMBL" id="PDNC01000033">
    <property type="protein sequence ID" value="PGH05094.1"/>
    <property type="molecule type" value="Genomic_DNA"/>
</dbReference>
<evidence type="ECO:0000313" key="2">
    <source>
        <dbReference type="Proteomes" id="UP000224080"/>
    </source>
</evidence>
<accession>A0A2B7X0G2</accession>